<dbReference type="SUPFAM" id="SSF48403">
    <property type="entry name" value="Ankyrin repeat"/>
    <property type="match status" value="1"/>
</dbReference>
<sequence length="610" mass="69089">TGQWILKSPEFLSWVDGSGKSHTLRCQGGPGVGKTFLASIIVNHLRSLPVVKEGKALVLSIFCDYKSTVEQTVENVLRSLLKRLVQDYGLSPLTKTLHADRETKHPSLDDLTKCLSEALQYASSHVYIVLDALDEFANDHREDLINVVRESLGHEIYLLVTLRPDIGLDVLFEGDTTLDIEASADDIEIYIRDRISQSRRLVSNVKGENGSILREKILNQVTEKSYGMFLLARLHMDSLAGSARTRKTLENALAKLPDNIMGAYTEILESRINTFARRPLTVLELQHALSVDLDSDMTAFEPDNLCSEDLLGSVYYTTQEYFMSKKDILFPQLQETITCTCLTYMSFNNFRHYDKHEIDRKYPFLYYAFDHWGYHASELQHSMKNKIIAFLDLGHCENVMKICYAERNFIGRTLFSYAAQWETTKIVEMLLQSDKVDVNCKDSIGRTPFSYAAQRGATEIVEMLLQSDKVDVDCKDSTGRRTPFSYAVEEEATEIVEMLLQSDKVDVDCKDFTGRTPFSYAAQCGAIKIVEMLLQLDKVDVDCKDSRGCTPFSYAAQWEATEIVEMLLQSNKVDVNCKDSTGRTPFSYAAQRGAIKIVEMLLQSDKVDVD</sequence>
<proteinExistence type="predicted"/>
<feature type="non-terminal residue" evidence="4">
    <location>
        <position position="610"/>
    </location>
</feature>
<dbReference type="AlphaFoldDB" id="A0A2H3DF80"/>
<dbReference type="Proteomes" id="UP000217790">
    <property type="component" value="Unassembled WGS sequence"/>
</dbReference>
<name>A0A2H3DF80_ARMGA</name>
<dbReference type="SUPFAM" id="SSF52540">
    <property type="entry name" value="P-loop containing nucleoside triphosphate hydrolases"/>
    <property type="match status" value="1"/>
</dbReference>
<dbReference type="SMART" id="SM00248">
    <property type="entry name" value="ANK"/>
    <property type="match status" value="6"/>
</dbReference>
<dbReference type="PANTHER" id="PTHR10039">
    <property type="entry name" value="AMELOGENIN"/>
    <property type="match status" value="1"/>
</dbReference>
<dbReference type="InterPro" id="IPR036770">
    <property type="entry name" value="Ankyrin_rpt-contain_sf"/>
</dbReference>
<feature type="non-terminal residue" evidence="4">
    <location>
        <position position="1"/>
    </location>
</feature>
<dbReference type="Pfam" id="PF12796">
    <property type="entry name" value="Ank_2"/>
    <property type="match status" value="2"/>
</dbReference>
<dbReference type="InParanoid" id="A0A2H3DF80"/>
<accession>A0A2H3DF80</accession>
<gene>
    <name evidence="4" type="ORF">ARMGADRAFT_854215</name>
</gene>
<dbReference type="InterPro" id="IPR027417">
    <property type="entry name" value="P-loop_NTPase"/>
</dbReference>
<dbReference type="InterPro" id="IPR056884">
    <property type="entry name" value="NPHP3-like_N"/>
</dbReference>
<feature type="domain" description="Nephrocystin 3-like N-terminal" evidence="3">
    <location>
        <begin position="1"/>
        <end position="157"/>
    </location>
</feature>
<keyword evidence="5" id="KW-1185">Reference proteome</keyword>
<evidence type="ECO:0000256" key="1">
    <source>
        <dbReference type="ARBA" id="ARBA00022737"/>
    </source>
</evidence>
<feature type="repeat" description="ANK" evidence="2">
    <location>
        <begin position="581"/>
        <end position="603"/>
    </location>
</feature>
<dbReference type="PROSITE" id="PS50088">
    <property type="entry name" value="ANK_REPEAT"/>
    <property type="match status" value="2"/>
</dbReference>
<dbReference type="STRING" id="47427.A0A2H3DF80"/>
<protein>
    <submittedName>
        <fullName evidence="4">Ankyrin</fullName>
    </submittedName>
</protein>
<dbReference type="EMBL" id="KZ293677">
    <property type="protein sequence ID" value="PBK87757.1"/>
    <property type="molecule type" value="Genomic_DNA"/>
</dbReference>
<dbReference type="Gene3D" id="1.25.40.20">
    <property type="entry name" value="Ankyrin repeat-containing domain"/>
    <property type="match status" value="2"/>
</dbReference>
<dbReference type="Pfam" id="PF24883">
    <property type="entry name" value="NPHP3_N"/>
    <property type="match status" value="1"/>
</dbReference>
<keyword evidence="1" id="KW-0677">Repeat</keyword>
<organism evidence="4 5">
    <name type="scientific">Armillaria gallica</name>
    <name type="common">Bulbous honey fungus</name>
    <name type="synonym">Armillaria bulbosa</name>
    <dbReference type="NCBI Taxonomy" id="47427"/>
    <lineage>
        <taxon>Eukaryota</taxon>
        <taxon>Fungi</taxon>
        <taxon>Dikarya</taxon>
        <taxon>Basidiomycota</taxon>
        <taxon>Agaricomycotina</taxon>
        <taxon>Agaricomycetes</taxon>
        <taxon>Agaricomycetidae</taxon>
        <taxon>Agaricales</taxon>
        <taxon>Marasmiineae</taxon>
        <taxon>Physalacriaceae</taxon>
        <taxon>Armillaria</taxon>
    </lineage>
</organism>
<dbReference type="OMA" id="QWEATEI"/>
<evidence type="ECO:0000313" key="4">
    <source>
        <dbReference type="EMBL" id="PBK87757.1"/>
    </source>
</evidence>
<dbReference type="InterPro" id="IPR002110">
    <property type="entry name" value="Ankyrin_rpt"/>
</dbReference>
<feature type="repeat" description="ANK" evidence="2">
    <location>
        <begin position="444"/>
        <end position="466"/>
    </location>
</feature>
<evidence type="ECO:0000259" key="3">
    <source>
        <dbReference type="Pfam" id="PF24883"/>
    </source>
</evidence>
<dbReference type="Pfam" id="PF13637">
    <property type="entry name" value="Ank_4"/>
    <property type="match status" value="1"/>
</dbReference>
<keyword evidence="2" id="KW-0040">ANK repeat</keyword>
<dbReference type="OrthoDB" id="7464126at2759"/>
<dbReference type="PANTHER" id="PTHR10039:SF15">
    <property type="entry name" value="NACHT DOMAIN-CONTAINING PROTEIN"/>
    <property type="match status" value="1"/>
</dbReference>
<dbReference type="PROSITE" id="PS50297">
    <property type="entry name" value="ANK_REP_REGION"/>
    <property type="match status" value="2"/>
</dbReference>
<reference evidence="5" key="1">
    <citation type="journal article" date="2017" name="Nat. Ecol. Evol.">
        <title>Genome expansion and lineage-specific genetic innovations in the forest pathogenic fungi Armillaria.</title>
        <authorList>
            <person name="Sipos G."/>
            <person name="Prasanna A.N."/>
            <person name="Walter M.C."/>
            <person name="O'Connor E."/>
            <person name="Balint B."/>
            <person name="Krizsan K."/>
            <person name="Kiss B."/>
            <person name="Hess J."/>
            <person name="Varga T."/>
            <person name="Slot J."/>
            <person name="Riley R."/>
            <person name="Boka B."/>
            <person name="Rigling D."/>
            <person name="Barry K."/>
            <person name="Lee J."/>
            <person name="Mihaltcheva S."/>
            <person name="LaButti K."/>
            <person name="Lipzen A."/>
            <person name="Waldron R."/>
            <person name="Moloney N.M."/>
            <person name="Sperisen C."/>
            <person name="Kredics L."/>
            <person name="Vagvoelgyi C."/>
            <person name="Patrignani A."/>
            <person name="Fitzpatrick D."/>
            <person name="Nagy I."/>
            <person name="Doyle S."/>
            <person name="Anderson J.B."/>
            <person name="Grigoriev I.V."/>
            <person name="Gueldener U."/>
            <person name="Muensterkoetter M."/>
            <person name="Nagy L.G."/>
        </authorList>
    </citation>
    <scope>NUCLEOTIDE SEQUENCE [LARGE SCALE GENOMIC DNA]</scope>
    <source>
        <strain evidence="5">Ar21-2</strain>
    </source>
</reference>
<evidence type="ECO:0000313" key="5">
    <source>
        <dbReference type="Proteomes" id="UP000217790"/>
    </source>
</evidence>
<evidence type="ECO:0000256" key="2">
    <source>
        <dbReference type="PROSITE-ProRule" id="PRU00023"/>
    </source>
</evidence>
<dbReference type="Gene3D" id="3.40.50.300">
    <property type="entry name" value="P-loop containing nucleotide triphosphate hydrolases"/>
    <property type="match status" value="1"/>
</dbReference>